<protein>
    <submittedName>
        <fullName evidence="1">Uncharacterized protein</fullName>
    </submittedName>
</protein>
<keyword evidence="2" id="KW-1185">Reference proteome</keyword>
<dbReference type="EMBL" id="AZBU02000006">
    <property type="protein sequence ID" value="TKR72412.1"/>
    <property type="molecule type" value="Genomic_DNA"/>
</dbReference>
<dbReference type="Proteomes" id="UP000298663">
    <property type="component" value="Unassembled WGS sequence"/>
</dbReference>
<organism evidence="1 2">
    <name type="scientific">Steinernema carpocapsae</name>
    <name type="common">Entomopathogenic nematode</name>
    <dbReference type="NCBI Taxonomy" id="34508"/>
    <lineage>
        <taxon>Eukaryota</taxon>
        <taxon>Metazoa</taxon>
        <taxon>Ecdysozoa</taxon>
        <taxon>Nematoda</taxon>
        <taxon>Chromadorea</taxon>
        <taxon>Rhabditida</taxon>
        <taxon>Tylenchina</taxon>
        <taxon>Panagrolaimomorpha</taxon>
        <taxon>Strongyloidoidea</taxon>
        <taxon>Steinernematidae</taxon>
        <taxon>Steinernema</taxon>
    </lineage>
</organism>
<proteinExistence type="predicted"/>
<sequence length="87" mass="9808">MPDDSDLCSSARVTLPTSSIVNGLFRYRSIASVVDVYFRSDDQQNSFDLSYFHVPTLLRFLNQLFGLKIGFARITRSFSTAVCLTCD</sequence>
<gene>
    <name evidence="1" type="ORF">L596_019859</name>
</gene>
<reference evidence="1 2" key="2">
    <citation type="journal article" date="2019" name="G3 (Bethesda)">
        <title>Hybrid Assembly of the Genome of the Entomopathogenic Nematode Steinernema carpocapsae Identifies the X-Chromosome.</title>
        <authorList>
            <person name="Serra L."/>
            <person name="Macchietto M."/>
            <person name="Macias-Munoz A."/>
            <person name="McGill C.J."/>
            <person name="Rodriguez I.M."/>
            <person name="Rodriguez B."/>
            <person name="Murad R."/>
            <person name="Mortazavi A."/>
        </authorList>
    </citation>
    <scope>NUCLEOTIDE SEQUENCE [LARGE SCALE GENOMIC DNA]</scope>
    <source>
        <strain evidence="1 2">ALL</strain>
    </source>
</reference>
<evidence type="ECO:0000313" key="1">
    <source>
        <dbReference type="EMBL" id="TKR72412.1"/>
    </source>
</evidence>
<evidence type="ECO:0000313" key="2">
    <source>
        <dbReference type="Proteomes" id="UP000298663"/>
    </source>
</evidence>
<reference evidence="1 2" key="1">
    <citation type="journal article" date="2015" name="Genome Biol.">
        <title>Comparative genomics of Steinernema reveals deeply conserved gene regulatory networks.</title>
        <authorList>
            <person name="Dillman A.R."/>
            <person name="Macchietto M."/>
            <person name="Porter C.F."/>
            <person name="Rogers A."/>
            <person name="Williams B."/>
            <person name="Antoshechkin I."/>
            <person name="Lee M.M."/>
            <person name="Goodwin Z."/>
            <person name="Lu X."/>
            <person name="Lewis E.E."/>
            <person name="Goodrich-Blair H."/>
            <person name="Stock S.P."/>
            <person name="Adams B.J."/>
            <person name="Sternberg P.W."/>
            <person name="Mortazavi A."/>
        </authorList>
    </citation>
    <scope>NUCLEOTIDE SEQUENCE [LARGE SCALE GENOMIC DNA]</scope>
    <source>
        <strain evidence="1 2">ALL</strain>
    </source>
</reference>
<comment type="caution">
    <text evidence="1">The sequence shown here is derived from an EMBL/GenBank/DDBJ whole genome shotgun (WGS) entry which is preliminary data.</text>
</comment>
<name>A0A4U5MSE7_STECR</name>
<accession>A0A4U5MSE7</accession>
<dbReference type="AlphaFoldDB" id="A0A4U5MSE7"/>